<reference evidence="1" key="1">
    <citation type="submission" date="2020-05" db="EMBL/GenBank/DDBJ databases">
        <title>Phylogenomic resolution of chytrid fungi.</title>
        <authorList>
            <person name="Stajich J.E."/>
            <person name="Amses K."/>
            <person name="Simmons R."/>
            <person name="Seto K."/>
            <person name="Myers J."/>
            <person name="Bonds A."/>
            <person name="Quandt C.A."/>
            <person name="Barry K."/>
            <person name="Liu P."/>
            <person name="Grigoriev I."/>
            <person name="Longcore J.E."/>
            <person name="James T.Y."/>
        </authorList>
    </citation>
    <scope>NUCLEOTIDE SEQUENCE</scope>
    <source>
        <strain evidence="1">JEL0318</strain>
    </source>
</reference>
<gene>
    <name evidence="1" type="ORF">HK097_004278</name>
</gene>
<proteinExistence type="predicted"/>
<name>A0AAD5SH94_9FUNG</name>
<evidence type="ECO:0000313" key="1">
    <source>
        <dbReference type="EMBL" id="KAJ3053430.1"/>
    </source>
</evidence>
<comment type="caution">
    <text evidence="1">The sequence shown here is derived from an EMBL/GenBank/DDBJ whole genome shotgun (WGS) entry which is preliminary data.</text>
</comment>
<evidence type="ECO:0000313" key="2">
    <source>
        <dbReference type="Proteomes" id="UP001212841"/>
    </source>
</evidence>
<dbReference type="AlphaFoldDB" id="A0AAD5SH94"/>
<sequence length="78" mass="8485">MTAPMKNGAGATFPKSLFMAEGKAAATIMHGLERGHAFIGFPAIELFQSYFMEALPPVYHDAFAVGYGAQESSRKKWT</sequence>
<dbReference type="EMBL" id="JADGJD010000208">
    <property type="protein sequence ID" value="KAJ3053430.1"/>
    <property type="molecule type" value="Genomic_DNA"/>
</dbReference>
<protein>
    <submittedName>
        <fullName evidence="1">Uncharacterized protein</fullName>
    </submittedName>
</protein>
<keyword evidence="2" id="KW-1185">Reference proteome</keyword>
<organism evidence="1 2">
    <name type="scientific">Rhizophlyctis rosea</name>
    <dbReference type="NCBI Taxonomy" id="64517"/>
    <lineage>
        <taxon>Eukaryota</taxon>
        <taxon>Fungi</taxon>
        <taxon>Fungi incertae sedis</taxon>
        <taxon>Chytridiomycota</taxon>
        <taxon>Chytridiomycota incertae sedis</taxon>
        <taxon>Chytridiomycetes</taxon>
        <taxon>Rhizophlyctidales</taxon>
        <taxon>Rhizophlyctidaceae</taxon>
        <taxon>Rhizophlyctis</taxon>
    </lineage>
</organism>
<accession>A0AAD5SH94</accession>
<dbReference type="Proteomes" id="UP001212841">
    <property type="component" value="Unassembled WGS sequence"/>
</dbReference>